<evidence type="ECO:0000313" key="7">
    <source>
        <dbReference type="EMBL" id="SNZ10991.1"/>
    </source>
</evidence>
<dbReference type="InterPro" id="IPR006094">
    <property type="entry name" value="Oxid_FAD_bind_N"/>
</dbReference>
<dbReference type="Pfam" id="PF01565">
    <property type="entry name" value="FAD_binding_4"/>
    <property type="match status" value="1"/>
</dbReference>
<comment type="cofactor">
    <cofactor evidence="1">
        <name>FAD</name>
        <dbReference type="ChEBI" id="CHEBI:57692"/>
    </cofactor>
</comment>
<keyword evidence="8" id="KW-1185">Reference proteome</keyword>
<dbReference type="InterPro" id="IPR036318">
    <property type="entry name" value="FAD-bd_PCMH-like_sf"/>
</dbReference>
<protein>
    <submittedName>
        <fullName evidence="7">Glycolate oxidase/D-lactate dehydrogenase</fullName>
    </submittedName>
</protein>
<evidence type="ECO:0000256" key="1">
    <source>
        <dbReference type="ARBA" id="ARBA00001974"/>
    </source>
</evidence>
<proteinExistence type="inferred from homology"/>
<dbReference type="PANTHER" id="PTHR42934:SF2">
    <property type="entry name" value="GLYCOLATE OXIDASE SUBUNIT GLCD"/>
    <property type="match status" value="1"/>
</dbReference>
<dbReference type="Gene3D" id="3.30.70.2740">
    <property type="match status" value="1"/>
</dbReference>
<dbReference type="InterPro" id="IPR016167">
    <property type="entry name" value="FAD-bd_PCMH_sub1"/>
</dbReference>
<accession>A0A285NTL1</accession>
<dbReference type="InterPro" id="IPR016171">
    <property type="entry name" value="Vanillyl_alc_oxidase_C-sub2"/>
</dbReference>
<evidence type="ECO:0000256" key="2">
    <source>
        <dbReference type="ARBA" id="ARBA00008000"/>
    </source>
</evidence>
<dbReference type="InterPro" id="IPR016166">
    <property type="entry name" value="FAD-bd_PCMH"/>
</dbReference>
<evidence type="ECO:0000259" key="6">
    <source>
        <dbReference type="PROSITE" id="PS51387"/>
    </source>
</evidence>
<dbReference type="Gene3D" id="1.10.45.10">
    <property type="entry name" value="Vanillyl-alcohol Oxidase, Chain A, domain 4"/>
    <property type="match status" value="1"/>
</dbReference>
<dbReference type="InterPro" id="IPR004113">
    <property type="entry name" value="FAD-bd_oxidored_4_C"/>
</dbReference>
<dbReference type="SUPFAM" id="SSF55103">
    <property type="entry name" value="FAD-linked oxidases, C-terminal domain"/>
    <property type="match status" value="1"/>
</dbReference>
<dbReference type="Pfam" id="PF02913">
    <property type="entry name" value="FAD-oxidase_C"/>
    <property type="match status" value="1"/>
</dbReference>
<dbReference type="InterPro" id="IPR016164">
    <property type="entry name" value="FAD-linked_Oxase-like_C"/>
</dbReference>
<keyword evidence="4" id="KW-0274">FAD</keyword>
<sequence length="482" mass="53369">MFYIIARFYSFIYIYKIMLGLLKKKPIDKLVEVLGKNKVITSIVERKLYSYDATPIPVERAVPSAVIFPESQEDVQKLVEICYQEEVPIFPRGAGSGLTGGAVPTLEKGVVVSFEKMKKFSVDVDNATVVVEPGVITYELQQYVEKLGLFYPPDPSSFKYSTIGGNIAENAGGPRCLKYGVTREYVLGLTAVIKEGKVLKTGNPVIKDVAGYDITKFFVGSEGTLGLITSATLKLIPKPKARATALVLFERLEDVGKAVTKIMTSGVFPSALEFMDADAIRAVEAHKPVGLPKDVSALLLIEIDGSVEGVKEDLNTVEKLLTSMGLRVQIAQDEAQAEKLWMARKNLGPALANLRTGKINEDIVFPRIYLSEAIPKLREIAKKYDLLMVIFGHIGDGNLHVNLLYDKKNREEEERAERAVDEVFELALRYNGSITGEHGVGLTKRKFLRWQLGDVGIEVMKGIKMVFDPKNLFNPGKLFSEN</sequence>
<dbReference type="GO" id="GO:0016491">
    <property type="term" value="F:oxidoreductase activity"/>
    <property type="evidence" value="ECO:0007669"/>
    <property type="project" value="UniProtKB-KW"/>
</dbReference>
<evidence type="ECO:0000313" key="8">
    <source>
        <dbReference type="Proteomes" id="UP000218627"/>
    </source>
</evidence>
<keyword evidence="3" id="KW-0285">Flavoprotein</keyword>
<dbReference type="SUPFAM" id="SSF56176">
    <property type="entry name" value="FAD-binding/transporter-associated domain-like"/>
    <property type="match status" value="1"/>
</dbReference>
<dbReference type="Gene3D" id="3.30.43.10">
    <property type="entry name" value="Uridine Diphospho-n-acetylenolpyruvylglucosamine Reductase, domain 2"/>
    <property type="match status" value="1"/>
</dbReference>
<dbReference type="AlphaFoldDB" id="A0A285NTL1"/>
<name>A0A285NTL1_9AQUI</name>
<evidence type="ECO:0000256" key="3">
    <source>
        <dbReference type="ARBA" id="ARBA00022630"/>
    </source>
</evidence>
<dbReference type="GO" id="GO:0071949">
    <property type="term" value="F:FAD binding"/>
    <property type="evidence" value="ECO:0007669"/>
    <property type="project" value="InterPro"/>
</dbReference>
<dbReference type="Proteomes" id="UP000218627">
    <property type="component" value="Unassembled WGS sequence"/>
</dbReference>
<dbReference type="Gene3D" id="3.30.70.2190">
    <property type="match status" value="1"/>
</dbReference>
<gene>
    <name evidence="7" type="ORF">SAMN06265353_0109</name>
</gene>
<comment type="similarity">
    <text evidence="2">Belongs to the FAD-binding oxidoreductase/transferase type 4 family.</text>
</comment>
<keyword evidence="5" id="KW-0560">Oxidoreductase</keyword>
<dbReference type="Gene3D" id="3.30.465.10">
    <property type="match status" value="1"/>
</dbReference>
<feature type="domain" description="FAD-binding PCMH-type" evidence="6">
    <location>
        <begin position="59"/>
        <end position="238"/>
    </location>
</feature>
<dbReference type="PROSITE" id="PS51387">
    <property type="entry name" value="FAD_PCMH"/>
    <property type="match status" value="1"/>
</dbReference>
<dbReference type="InterPro" id="IPR016169">
    <property type="entry name" value="FAD-bd_PCMH_sub2"/>
</dbReference>
<reference evidence="8" key="1">
    <citation type="submission" date="2017-09" db="EMBL/GenBank/DDBJ databases">
        <authorList>
            <person name="Varghese N."/>
            <person name="Submissions S."/>
        </authorList>
    </citation>
    <scope>NUCLEOTIDE SEQUENCE [LARGE SCALE GENOMIC DNA]</scope>
    <source>
        <strain evidence="8">DSM 2913</strain>
    </source>
</reference>
<organism evidence="7 8">
    <name type="scientific">Hydrogenobacter hydrogenophilus</name>
    <dbReference type="NCBI Taxonomy" id="35835"/>
    <lineage>
        <taxon>Bacteria</taxon>
        <taxon>Pseudomonadati</taxon>
        <taxon>Aquificota</taxon>
        <taxon>Aquificia</taxon>
        <taxon>Aquificales</taxon>
        <taxon>Aquificaceae</taxon>
        <taxon>Hydrogenobacter</taxon>
    </lineage>
</organism>
<evidence type="ECO:0000256" key="4">
    <source>
        <dbReference type="ARBA" id="ARBA00022827"/>
    </source>
</evidence>
<evidence type="ECO:0000256" key="5">
    <source>
        <dbReference type="ARBA" id="ARBA00023002"/>
    </source>
</evidence>
<dbReference type="PANTHER" id="PTHR42934">
    <property type="entry name" value="GLYCOLATE OXIDASE SUBUNIT GLCD"/>
    <property type="match status" value="1"/>
</dbReference>
<dbReference type="FunFam" id="1.10.45.10:FF:000001">
    <property type="entry name" value="D-lactate dehydrogenase mitochondrial"/>
    <property type="match status" value="1"/>
</dbReference>
<dbReference type="FunFam" id="3.30.70.2740:FF:000001">
    <property type="entry name" value="D-lactate dehydrogenase mitochondrial"/>
    <property type="match status" value="1"/>
</dbReference>
<dbReference type="InterPro" id="IPR051914">
    <property type="entry name" value="FAD-linked_OxidoTrans_Type4"/>
</dbReference>
<dbReference type="EMBL" id="OBEN01000001">
    <property type="protein sequence ID" value="SNZ10991.1"/>
    <property type="molecule type" value="Genomic_DNA"/>
</dbReference>